<feature type="domain" description="MATH" evidence="5">
    <location>
        <begin position="16"/>
        <end position="136"/>
    </location>
</feature>
<dbReference type="Pfam" id="PF00651">
    <property type="entry name" value="BTB"/>
    <property type="match status" value="1"/>
</dbReference>
<dbReference type="SUPFAM" id="SSF49599">
    <property type="entry name" value="TRAF domain-like"/>
    <property type="match status" value="1"/>
</dbReference>
<dbReference type="InterPro" id="IPR011333">
    <property type="entry name" value="SKP1/BTB/POZ_sf"/>
</dbReference>
<dbReference type="Proteomes" id="UP000324897">
    <property type="component" value="Chromosome 1"/>
</dbReference>
<feature type="non-terminal residue" evidence="6">
    <location>
        <position position="1"/>
    </location>
</feature>
<dbReference type="InterPro" id="IPR056423">
    <property type="entry name" value="BACK_BPM_SPOP"/>
</dbReference>
<dbReference type="SUPFAM" id="SSF54695">
    <property type="entry name" value="POZ domain"/>
    <property type="match status" value="1"/>
</dbReference>
<name>A0A5J9V4G7_9POAL</name>
<dbReference type="GO" id="GO:0016567">
    <property type="term" value="P:protein ubiquitination"/>
    <property type="evidence" value="ECO:0007669"/>
    <property type="project" value="InterPro"/>
</dbReference>
<dbReference type="PROSITE" id="PS50144">
    <property type="entry name" value="MATH"/>
    <property type="match status" value="1"/>
</dbReference>
<comment type="similarity">
    <text evidence="2">Belongs to the Tdpoz family.</text>
</comment>
<gene>
    <name evidence="6" type="ORF">EJB05_22751</name>
</gene>
<dbReference type="InterPro" id="IPR008974">
    <property type="entry name" value="TRAF-like"/>
</dbReference>
<dbReference type="PANTHER" id="PTHR26379">
    <property type="entry name" value="BTB/POZ AND MATH DOMAIN-CONTAINING PROTEIN 1"/>
    <property type="match status" value="1"/>
</dbReference>
<dbReference type="Gene3D" id="1.25.40.420">
    <property type="match status" value="1"/>
</dbReference>
<sequence length="349" mass="39091">MEKDMQGRSGKKGLSPKKNSSPKKDLSIATHSCQTEAIHYYPYRWCIHYYPNGSSLESKDHISFFLNVDQSVRAKAVNACFQIRFVNNVNEKTFELGRVLSFASNSGKGFSTFIKREGFEKSKHLKDDSFAVRCDIAVINEFRIGMEAEKADVVDMPALVSVPPSSLHQDLADLLLTEKGADVVFEVGGETFAAHRCVLAARSPVFNAELLGTMKESDTAGAVRNYFRIDDMEAHVFKALLCYVYTDAMPETTKTENEQDVMPQHLLIAADRYNLERLKLMCEEKLCTYIDGATVETLLALADQHQCRELKKACFGFLKSPEDLKAVMSSDSVKHLSRSCPAIMVELVQ</sequence>
<evidence type="ECO:0000313" key="6">
    <source>
        <dbReference type="EMBL" id="TVU31082.1"/>
    </source>
</evidence>
<dbReference type="CDD" id="cd18280">
    <property type="entry name" value="BTB_POZ_BPM_plant"/>
    <property type="match status" value="1"/>
</dbReference>
<protein>
    <recommendedName>
        <fullName evidence="8">BTB domain-containing protein</fullName>
    </recommendedName>
</protein>
<dbReference type="Gene3D" id="2.60.210.10">
    <property type="entry name" value="Apoptosis, Tumor Necrosis Factor Receptor Associated Protein 2, Chain A"/>
    <property type="match status" value="1"/>
</dbReference>
<dbReference type="PANTHER" id="PTHR26379:SF187">
    <property type="entry name" value="OS07G0655300 PROTEIN"/>
    <property type="match status" value="1"/>
</dbReference>
<dbReference type="InterPro" id="IPR045005">
    <property type="entry name" value="BPM1-6"/>
</dbReference>
<dbReference type="CDD" id="cd00121">
    <property type="entry name" value="MATH"/>
    <property type="match status" value="1"/>
</dbReference>
<keyword evidence="7" id="KW-1185">Reference proteome</keyword>
<evidence type="ECO:0000256" key="1">
    <source>
        <dbReference type="ARBA" id="ARBA00004906"/>
    </source>
</evidence>
<dbReference type="PROSITE" id="PS50097">
    <property type="entry name" value="BTB"/>
    <property type="match status" value="1"/>
</dbReference>
<accession>A0A5J9V4G7</accession>
<comment type="pathway">
    <text evidence="1">Protein modification; protein ubiquitination.</text>
</comment>
<comment type="caution">
    <text evidence="6">The sequence shown here is derived from an EMBL/GenBank/DDBJ whole genome shotgun (WGS) entry which is preliminary data.</text>
</comment>
<evidence type="ECO:0000313" key="7">
    <source>
        <dbReference type="Proteomes" id="UP000324897"/>
    </source>
</evidence>
<evidence type="ECO:0000256" key="3">
    <source>
        <dbReference type="SAM" id="MobiDB-lite"/>
    </source>
</evidence>
<dbReference type="Gramene" id="TVU31082">
    <property type="protein sequence ID" value="TVU31082"/>
    <property type="gene ID" value="EJB05_22751"/>
</dbReference>
<feature type="region of interest" description="Disordered" evidence="3">
    <location>
        <begin position="1"/>
        <end position="26"/>
    </location>
</feature>
<proteinExistence type="inferred from homology"/>
<dbReference type="InterPro" id="IPR000210">
    <property type="entry name" value="BTB/POZ_dom"/>
</dbReference>
<evidence type="ECO:0000259" key="5">
    <source>
        <dbReference type="PROSITE" id="PS50144"/>
    </source>
</evidence>
<dbReference type="Pfam" id="PF24570">
    <property type="entry name" value="BACK_BPM_SPOP"/>
    <property type="match status" value="1"/>
</dbReference>
<reference evidence="6 7" key="1">
    <citation type="journal article" date="2019" name="Sci. Rep.">
        <title>A high-quality genome of Eragrostis curvula grass provides insights into Poaceae evolution and supports new strategies to enhance forage quality.</title>
        <authorList>
            <person name="Carballo J."/>
            <person name="Santos B.A.C.M."/>
            <person name="Zappacosta D."/>
            <person name="Garbus I."/>
            <person name="Selva J.P."/>
            <person name="Gallo C.A."/>
            <person name="Diaz A."/>
            <person name="Albertini E."/>
            <person name="Caccamo M."/>
            <person name="Echenique V."/>
        </authorList>
    </citation>
    <scope>NUCLEOTIDE SEQUENCE [LARGE SCALE GENOMIC DNA]</scope>
    <source>
        <strain evidence="7">cv. Victoria</strain>
        <tissue evidence="6">Leaf</tissue>
    </source>
</reference>
<dbReference type="Pfam" id="PF22486">
    <property type="entry name" value="MATH_2"/>
    <property type="match status" value="1"/>
</dbReference>
<dbReference type="Gene3D" id="3.30.710.10">
    <property type="entry name" value="Potassium Channel Kv1.1, Chain A"/>
    <property type="match status" value="1"/>
</dbReference>
<dbReference type="InterPro" id="IPR002083">
    <property type="entry name" value="MATH/TRAF_dom"/>
</dbReference>
<organism evidence="6 7">
    <name type="scientific">Eragrostis curvula</name>
    <name type="common">weeping love grass</name>
    <dbReference type="NCBI Taxonomy" id="38414"/>
    <lineage>
        <taxon>Eukaryota</taxon>
        <taxon>Viridiplantae</taxon>
        <taxon>Streptophyta</taxon>
        <taxon>Embryophyta</taxon>
        <taxon>Tracheophyta</taxon>
        <taxon>Spermatophyta</taxon>
        <taxon>Magnoliopsida</taxon>
        <taxon>Liliopsida</taxon>
        <taxon>Poales</taxon>
        <taxon>Poaceae</taxon>
        <taxon>PACMAD clade</taxon>
        <taxon>Chloridoideae</taxon>
        <taxon>Eragrostideae</taxon>
        <taxon>Eragrostidinae</taxon>
        <taxon>Eragrostis</taxon>
    </lineage>
</organism>
<dbReference type="SMART" id="SM00225">
    <property type="entry name" value="BTB"/>
    <property type="match status" value="1"/>
</dbReference>
<dbReference type="EMBL" id="RWGY01000011">
    <property type="protein sequence ID" value="TVU31082.1"/>
    <property type="molecule type" value="Genomic_DNA"/>
</dbReference>
<evidence type="ECO:0000259" key="4">
    <source>
        <dbReference type="PROSITE" id="PS50097"/>
    </source>
</evidence>
<evidence type="ECO:0000256" key="2">
    <source>
        <dbReference type="ARBA" id="ARBA00010846"/>
    </source>
</evidence>
<evidence type="ECO:0008006" key="8">
    <source>
        <dbReference type="Google" id="ProtNLM"/>
    </source>
</evidence>
<dbReference type="AlphaFoldDB" id="A0A5J9V4G7"/>
<dbReference type="OrthoDB" id="6359816at2759"/>
<feature type="domain" description="BTB" evidence="4">
    <location>
        <begin position="181"/>
        <end position="253"/>
    </location>
</feature>